<reference evidence="1" key="1">
    <citation type="submission" date="2019-03" db="EMBL/GenBank/DDBJ databases">
        <title>Single cell metagenomics reveals metabolic interactions within the superorganism composed of flagellate Streblomastix strix and complex community of Bacteroidetes bacteria on its surface.</title>
        <authorList>
            <person name="Treitli S.C."/>
            <person name="Kolisko M."/>
            <person name="Husnik F."/>
            <person name="Keeling P."/>
            <person name="Hampl V."/>
        </authorList>
    </citation>
    <scope>NUCLEOTIDE SEQUENCE</scope>
    <source>
        <strain evidence="1">STM</strain>
    </source>
</reference>
<evidence type="ECO:0000313" key="1">
    <source>
        <dbReference type="EMBL" id="KAA6317231.1"/>
    </source>
</evidence>
<evidence type="ECO:0008006" key="2">
    <source>
        <dbReference type="Google" id="ProtNLM"/>
    </source>
</evidence>
<name>A0A5J4Q955_9ZZZZ</name>
<sequence>MKNEKKEIFIYADWAELERVQLMGILTADRLRGKEIFSFAYNDDWLESGNAKMLDPDLGLFSGNQYLKDDKPNFGLFLDSSPDRWGRVLMKRREAIHAKSENRPVNALYESDFLLGVYDLHRMGALRFKTDPDGVFLDNNKDYSAPPWISIRKLEYASLELEKNIEKDSPDLLKWLNLLIAPGSSLGGARPKASVQHADGSFWI</sequence>
<accession>A0A5J4Q955</accession>
<protein>
    <recommendedName>
        <fullName evidence="2">HipA N-terminal subdomain 1 domain-containing protein</fullName>
    </recommendedName>
</protein>
<feature type="non-terminal residue" evidence="1">
    <location>
        <position position="204"/>
    </location>
</feature>
<gene>
    <name evidence="1" type="ORF">EZS27_032583</name>
</gene>
<dbReference type="EMBL" id="SNRY01004592">
    <property type="protein sequence ID" value="KAA6317231.1"/>
    <property type="molecule type" value="Genomic_DNA"/>
</dbReference>
<proteinExistence type="predicted"/>
<organism evidence="1">
    <name type="scientific">termite gut metagenome</name>
    <dbReference type="NCBI Taxonomy" id="433724"/>
    <lineage>
        <taxon>unclassified sequences</taxon>
        <taxon>metagenomes</taxon>
        <taxon>organismal metagenomes</taxon>
    </lineage>
</organism>
<comment type="caution">
    <text evidence="1">The sequence shown here is derived from an EMBL/GenBank/DDBJ whole genome shotgun (WGS) entry which is preliminary data.</text>
</comment>
<dbReference type="AlphaFoldDB" id="A0A5J4Q955"/>